<accession>A0A2U8FNZ1</accession>
<feature type="compositionally biased region" description="Low complexity" evidence="1">
    <location>
        <begin position="516"/>
        <end position="545"/>
    </location>
</feature>
<keyword evidence="3" id="KW-1185">Reference proteome</keyword>
<evidence type="ECO:0000313" key="2">
    <source>
        <dbReference type="EMBL" id="AWI52745.1"/>
    </source>
</evidence>
<dbReference type="Pfam" id="PF05787">
    <property type="entry name" value="PhoX"/>
    <property type="match status" value="1"/>
</dbReference>
<dbReference type="PANTHER" id="PTHR35399:SF2">
    <property type="entry name" value="DUF839 DOMAIN-CONTAINING PROTEIN"/>
    <property type="match status" value="1"/>
</dbReference>
<proteinExistence type="predicted"/>
<dbReference type="RefSeq" id="WP_109035118.1">
    <property type="nucleotide sequence ID" value="NZ_CP029210.1"/>
</dbReference>
<organism evidence="2 3">
    <name type="scientific">Aquabacterium olei</name>
    <dbReference type="NCBI Taxonomy" id="1296669"/>
    <lineage>
        <taxon>Bacteria</taxon>
        <taxon>Pseudomonadati</taxon>
        <taxon>Pseudomonadota</taxon>
        <taxon>Betaproteobacteria</taxon>
        <taxon>Burkholderiales</taxon>
        <taxon>Aquabacterium</taxon>
    </lineage>
</organism>
<dbReference type="EMBL" id="CP029210">
    <property type="protein sequence ID" value="AWI52745.1"/>
    <property type="molecule type" value="Genomic_DNA"/>
</dbReference>
<evidence type="ECO:0000313" key="3">
    <source>
        <dbReference type="Proteomes" id="UP000244892"/>
    </source>
</evidence>
<dbReference type="AlphaFoldDB" id="A0A2U8FNZ1"/>
<reference evidence="2 3" key="1">
    <citation type="submission" date="2018-05" db="EMBL/GenBank/DDBJ databases">
        <title>complete genome sequence of Aquabacterium olei NBRC 110486.</title>
        <authorList>
            <person name="Tang B."/>
            <person name="Chang J."/>
            <person name="Zhang L."/>
            <person name="Yang H."/>
        </authorList>
    </citation>
    <scope>NUCLEOTIDE SEQUENCE [LARGE SCALE GENOMIC DNA]</scope>
    <source>
        <strain evidence="2 3">NBRC 110486</strain>
    </source>
</reference>
<gene>
    <name evidence="2" type="ORF">DEH84_04390</name>
</gene>
<name>A0A2U8FNZ1_9BURK</name>
<dbReference type="PANTHER" id="PTHR35399">
    <property type="entry name" value="SLR8030 PROTEIN"/>
    <property type="match status" value="1"/>
</dbReference>
<dbReference type="PROSITE" id="PS51318">
    <property type="entry name" value="TAT"/>
    <property type="match status" value="1"/>
</dbReference>
<dbReference type="InterPro" id="IPR008557">
    <property type="entry name" value="PhoX"/>
</dbReference>
<sequence>MKGASHPTNDVTLAESASPSILDVIAHVDTSRRQFIVKSGMGATALASAGGLTLGGLVSSVQAAPVPASVGFPGIGFESVPANTRAANVAQGGVATSVIDRITVPAGYSAQVFVAWGDPIMPGGTAFAGDARETAAQQLKQFGMHNDGMHFFPFTGANGLPSSDRGVLCVNNEYTHEEVLFPDGQVGTGYSIAKTRKSQAAHGVSVLEARRVNGKWSVVKNSPYGRRITANTKARVSGPAAGHPLMRSKEFTITDGASVPTGRMLDGFTAYGTINNCAHGITPWGTYLTCEENWNGNFGSTTAVDTSATTEIGKLNRRYGVSAAGFGYRWHETDPRFDVNTNPNEPHLFGWVVEIDPFNPTAAPVKRTGLGRFKHESAQYVVDADNNVAFYMGDDERNEYIYKFVCAGKFNPTNKAANRDLLDSGTLYVARFDSDLNGQWLALTPDTLGVDGKALRDNPNFAGASDAEVQAKILIKTRMAADAVGATMMDRPEWTGARPRINGFQEVEVYCTLTNNNRRGTNTASANAADGSTAAASARPPVDAANPRADNVYGHIIRWREAGRTVRATRFNWDLFAQAGDTQTTKSNAANYVGNIVDTPNGSADYGAPDGLWFDPFGRLWVQTDQIGDGSGDFAHIGGNMMVCCDPNTGETRRFLTGPNKCEVTGVTMTPDGKTMFVGVQHPGEDSTAANPTQFSNWPQNQWTVEADGVTPLPAGRPRSSVVVITKDDGGVIGS</sequence>
<protein>
    <submittedName>
        <fullName evidence="2">Twin-arginine translocation pathway signal protein</fullName>
    </submittedName>
</protein>
<dbReference type="InterPro" id="IPR006311">
    <property type="entry name" value="TAT_signal"/>
</dbReference>
<dbReference type="KEGG" id="aon:DEH84_04390"/>
<dbReference type="SUPFAM" id="SSF63829">
    <property type="entry name" value="Calcium-dependent phosphotriesterase"/>
    <property type="match status" value="1"/>
</dbReference>
<feature type="region of interest" description="Disordered" evidence="1">
    <location>
        <begin position="516"/>
        <end position="546"/>
    </location>
</feature>
<evidence type="ECO:0000256" key="1">
    <source>
        <dbReference type="SAM" id="MobiDB-lite"/>
    </source>
</evidence>
<dbReference type="Proteomes" id="UP000244892">
    <property type="component" value="Chromosome"/>
</dbReference>
<dbReference type="OrthoDB" id="9801383at2"/>